<evidence type="ECO:0000256" key="7">
    <source>
        <dbReference type="ARBA" id="ARBA00022857"/>
    </source>
</evidence>
<evidence type="ECO:0000256" key="3">
    <source>
        <dbReference type="ARBA" id="ARBA00022490"/>
    </source>
</evidence>
<keyword evidence="7 9" id="KW-0521">NADP</keyword>
<dbReference type="PROSITE" id="PS50902">
    <property type="entry name" value="FLAVODOXIN_LIKE"/>
    <property type="match status" value="1"/>
</dbReference>
<comment type="subcellular location">
    <subcellularLocation>
        <location evidence="9">Cytoplasm</location>
    </subcellularLocation>
    <subcellularLocation>
        <location evidence="9">Mitochondrion</location>
    </subcellularLocation>
    <text evidence="9">Relocalizes to mitochondria after H(2)O(2) exposure.</text>
</comment>
<dbReference type="InterPro" id="IPR029039">
    <property type="entry name" value="Flavoprotein-like_sf"/>
</dbReference>
<keyword evidence="4 9" id="KW-0285">Flavoprotein</keyword>
<dbReference type="GO" id="GO:0160246">
    <property type="term" value="F:NADPH-iron-sulfur [2Fe-2S] protein oxidoreductase activity"/>
    <property type="evidence" value="ECO:0007669"/>
    <property type="project" value="InterPro"/>
</dbReference>
<dbReference type="SUPFAM" id="SSF63380">
    <property type="entry name" value="Riboflavin synthase domain-like"/>
    <property type="match status" value="1"/>
</dbReference>
<keyword evidence="6 9" id="KW-0274">FAD</keyword>
<evidence type="ECO:0000256" key="8">
    <source>
        <dbReference type="ARBA" id="ARBA00023002"/>
    </source>
</evidence>
<keyword evidence="5 9" id="KW-0288">FMN</keyword>
<comment type="cofactor">
    <cofactor evidence="1 9">
        <name>FMN</name>
        <dbReference type="ChEBI" id="CHEBI:58210"/>
    </cofactor>
</comment>
<feature type="binding site" evidence="9">
    <location>
        <position position="145"/>
    </location>
    <ligand>
        <name>FMN</name>
        <dbReference type="ChEBI" id="CHEBI:58210"/>
    </ligand>
</feature>
<dbReference type="Proteomes" id="UP000298030">
    <property type="component" value="Unassembled WGS sequence"/>
</dbReference>
<comment type="similarity">
    <text evidence="9">Belongs to the NADPH-dependent diflavin oxidoreductase NDOR1 family.</text>
</comment>
<dbReference type="OrthoDB" id="1856718at2759"/>
<dbReference type="InterPro" id="IPR017938">
    <property type="entry name" value="Riboflavin_synthase-like_b-brl"/>
</dbReference>
<reference evidence="12 13" key="1">
    <citation type="journal article" date="2019" name="Nat. Ecol. Evol.">
        <title>Megaphylogeny resolves global patterns of mushroom evolution.</title>
        <authorList>
            <person name="Varga T."/>
            <person name="Krizsan K."/>
            <person name="Foldi C."/>
            <person name="Dima B."/>
            <person name="Sanchez-Garcia M."/>
            <person name="Sanchez-Ramirez S."/>
            <person name="Szollosi G.J."/>
            <person name="Szarkandi J.G."/>
            <person name="Papp V."/>
            <person name="Albert L."/>
            <person name="Andreopoulos W."/>
            <person name="Angelini C."/>
            <person name="Antonin V."/>
            <person name="Barry K.W."/>
            <person name="Bougher N.L."/>
            <person name="Buchanan P."/>
            <person name="Buyck B."/>
            <person name="Bense V."/>
            <person name="Catcheside P."/>
            <person name="Chovatia M."/>
            <person name="Cooper J."/>
            <person name="Damon W."/>
            <person name="Desjardin D."/>
            <person name="Finy P."/>
            <person name="Geml J."/>
            <person name="Haridas S."/>
            <person name="Hughes K."/>
            <person name="Justo A."/>
            <person name="Karasinski D."/>
            <person name="Kautmanova I."/>
            <person name="Kiss B."/>
            <person name="Kocsube S."/>
            <person name="Kotiranta H."/>
            <person name="LaButti K.M."/>
            <person name="Lechner B.E."/>
            <person name="Liimatainen K."/>
            <person name="Lipzen A."/>
            <person name="Lukacs Z."/>
            <person name="Mihaltcheva S."/>
            <person name="Morgado L.N."/>
            <person name="Niskanen T."/>
            <person name="Noordeloos M.E."/>
            <person name="Ohm R.A."/>
            <person name="Ortiz-Santana B."/>
            <person name="Ovrebo C."/>
            <person name="Racz N."/>
            <person name="Riley R."/>
            <person name="Savchenko A."/>
            <person name="Shiryaev A."/>
            <person name="Soop K."/>
            <person name="Spirin V."/>
            <person name="Szebenyi C."/>
            <person name="Tomsovsky M."/>
            <person name="Tulloss R.E."/>
            <person name="Uehling J."/>
            <person name="Grigoriev I.V."/>
            <person name="Vagvolgyi C."/>
            <person name="Papp T."/>
            <person name="Martin F.M."/>
            <person name="Miettinen O."/>
            <person name="Hibbett D.S."/>
            <person name="Nagy L.G."/>
        </authorList>
    </citation>
    <scope>NUCLEOTIDE SEQUENCE [LARGE SCALE GENOMIC DNA]</scope>
    <source>
        <strain evidence="12 13">FP101781</strain>
    </source>
</reference>
<dbReference type="Gene3D" id="3.40.50.80">
    <property type="entry name" value="Nucleotide-binding domain of ferredoxin-NADP reductase (FNR) module"/>
    <property type="match status" value="1"/>
</dbReference>
<dbReference type="Pfam" id="PF00667">
    <property type="entry name" value="FAD_binding_1"/>
    <property type="match status" value="1"/>
</dbReference>
<evidence type="ECO:0000259" key="11">
    <source>
        <dbReference type="PROSITE" id="PS51384"/>
    </source>
</evidence>
<comment type="subunit">
    <text evidence="9">Interacts with DRE2; as part of the cytosolic iron-sulfur (Fe-S) protein assembly (CIA) machinery.</text>
</comment>
<dbReference type="PANTHER" id="PTHR19384:SF10">
    <property type="entry name" value="NADPH-DEPENDENT DIFLAVIN OXIDOREDUCTASE 1"/>
    <property type="match status" value="1"/>
</dbReference>
<feature type="binding site" evidence="9">
    <location>
        <begin position="365"/>
        <end position="368"/>
    </location>
    <ligand>
        <name>FAD</name>
        <dbReference type="ChEBI" id="CHEBI:57692"/>
    </ligand>
</feature>
<keyword evidence="3 9" id="KW-0963">Cytoplasm</keyword>
<dbReference type="GO" id="GO:0016651">
    <property type="term" value="F:oxidoreductase activity, acting on NAD(P)H"/>
    <property type="evidence" value="ECO:0007669"/>
    <property type="project" value="UniProtKB-UniRule"/>
</dbReference>
<keyword evidence="13" id="KW-1185">Reference proteome</keyword>
<feature type="binding site" evidence="9">
    <location>
        <begin position="480"/>
        <end position="481"/>
    </location>
    <ligand>
        <name>NADP(+)</name>
        <dbReference type="ChEBI" id="CHEBI:58349"/>
    </ligand>
</feature>
<evidence type="ECO:0000313" key="12">
    <source>
        <dbReference type="EMBL" id="TEB33682.1"/>
    </source>
</evidence>
<dbReference type="GO" id="GO:0016226">
    <property type="term" value="P:iron-sulfur cluster assembly"/>
    <property type="evidence" value="ECO:0007669"/>
    <property type="project" value="UniProtKB-UniRule"/>
</dbReference>
<dbReference type="PANTHER" id="PTHR19384">
    <property type="entry name" value="NITRIC OXIDE SYNTHASE-RELATED"/>
    <property type="match status" value="1"/>
</dbReference>
<comment type="caution">
    <text evidence="9">Lacks conserved residue(s) required for the propagation of feature annotation.</text>
</comment>
<feature type="binding site" evidence="9">
    <location>
        <begin position="110"/>
        <end position="119"/>
    </location>
    <ligand>
        <name>FMN</name>
        <dbReference type="ChEBI" id="CHEBI:58210"/>
    </ligand>
</feature>
<dbReference type="STRING" id="71717.A0A4Y7TJF8"/>
<evidence type="ECO:0000259" key="10">
    <source>
        <dbReference type="PROSITE" id="PS50902"/>
    </source>
</evidence>
<dbReference type="InterPro" id="IPR039261">
    <property type="entry name" value="FNR_nucleotide-bd"/>
</dbReference>
<dbReference type="InterPro" id="IPR001433">
    <property type="entry name" value="OxRdtase_FAD/NAD-bd"/>
</dbReference>
<dbReference type="InterPro" id="IPR023173">
    <property type="entry name" value="NADPH_Cyt_P450_Rdtase_alpha"/>
</dbReference>
<dbReference type="PRINTS" id="PR00371">
    <property type="entry name" value="FPNCR"/>
</dbReference>
<dbReference type="InterPro" id="IPR028879">
    <property type="entry name" value="NDOR1"/>
</dbReference>
<evidence type="ECO:0000256" key="2">
    <source>
        <dbReference type="ARBA" id="ARBA00001974"/>
    </source>
</evidence>
<dbReference type="SUPFAM" id="SSF52343">
    <property type="entry name" value="Ferredoxin reductase-like, C-terminal NADP-linked domain"/>
    <property type="match status" value="1"/>
</dbReference>
<keyword evidence="8 9" id="KW-0560">Oxidoreductase</keyword>
<proteinExistence type="inferred from homology"/>
<dbReference type="FunFam" id="3.40.50.80:FF:000032">
    <property type="entry name" value="NADPH-dependent diflavin oxidoreductase 1"/>
    <property type="match status" value="1"/>
</dbReference>
<comment type="similarity">
    <text evidence="9">In the N-terminal section; belongs to the flavodoxin family.</text>
</comment>
<dbReference type="AlphaFoldDB" id="A0A4Y7TJF8"/>
<dbReference type="InterPro" id="IPR008254">
    <property type="entry name" value="Flavodoxin/NO_synth"/>
</dbReference>
<feature type="binding site" evidence="9">
    <location>
        <begin position="387"/>
        <end position="390"/>
    </location>
    <ligand>
        <name>FAD</name>
        <dbReference type="ChEBI" id="CHEBI:57692"/>
    </ligand>
</feature>
<feature type="domain" description="Flavodoxin-like" evidence="10">
    <location>
        <begin position="23"/>
        <end position="163"/>
    </location>
</feature>
<feature type="binding site" evidence="9">
    <location>
        <position position="564"/>
    </location>
    <ligand>
        <name>FAD</name>
        <dbReference type="ChEBI" id="CHEBI:57692"/>
    </ligand>
</feature>
<dbReference type="Gene3D" id="1.20.990.10">
    <property type="entry name" value="NADPH-cytochrome p450 Reductase, Chain A, domain 3"/>
    <property type="match status" value="1"/>
</dbReference>
<protein>
    <recommendedName>
        <fullName evidence="9">NADPH-dependent diflavin oxidoreductase 1</fullName>
        <ecNumber evidence="9">1.18.1.-</ecNumber>
    </recommendedName>
    <alternativeName>
        <fullName evidence="9">NADPH-dependent FMN and FAD-containing oxidoreductase</fullName>
    </alternativeName>
</protein>
<comment type="function">
    <text evidence="9">NADPH-dependent reductase which is a central component of the cytosolic iron-sulfur (Fe-S) protein assembly (CIA) machinery. Transfers electrons from NADPH via its FAD and FMN prosthetic groups to the [2Fe-2S] cluster of DRE2, another key component of the CIA machinery. In turn, this reduced cluster provides electrons for assembly of cytosolic iron-sulfur cluster proteins. Positively controls H(2)O(2)-induced cell death.</text>
</comment>
<dbReference type="Pfam" id="PF00258">
    <property type="entry name" value="Flavodoxin_1"/>
    <property type="match status" value="1"/>
</dbReference>
<dbReference type="PRINTS" id="PR00369">
    <property type="entry name" value="FLAVODOXIN"/>
</dbReference>
<sequence length="565" mass="64446">MRNEPGHDELDHVDDEHAPTRELLILYATETGNAQDCADYISRQCRRIAFSLSGRECRYLLPEEPLVVFVLATTGSGVEPRSMTALWNTLLRSDLPEDLFEGLPFAVLGLGDSSYERFCWAAKLLSRRMNSLGATEICPRGEANEQDQLGIDEVLHPWTDTLLNTLLHLAPLPTGVEPVSQTKPPSRVVLEETTARVKANERITASDWYQDVRHFEFEFQGDIKYDPGDVAIIHPVATNDDVDSFLEIVRWSDRADVPCVIRRHVEDQSLPDFLPQVSTLREIFTRYLDFNSVPRRNFFQYLRYFSEEELETEKLDDFLSPQGADELYEYCQKVRRTIKEVLTEFRNVRIPIDYIFDVFPPLRPRHFSIASSIQSKYRTKLKVPRRGVCTSYLAQLRPGDTLRIGFLKGLIRLPPSDGTPVICIGPGTGVAPMRALIEERFVPANTLFFGCRSEAKDQHYGEQWRSLAESGALEYRTAFSRDGPEGVKRTYVQDRILEDSERIWQLVNDAEAWIYISGSSNKMPMAVKEAISKAAVEHGGYSEEAAKDYVNALLKEGRLMEECWS</sequence>
<evidence type="ECO:0000256" key="5">
    <source>
        <dbReference type="ARBA" id="ARBA00022643"/>
    </source>
</evidence>
<comment type="cofactor">
    <cofactor evidence="2 9">
        <name>FAD</name>
        <dbReference type="ChEBI" id="CHEBI:57692"/>
    </cofactor>
</comment>
<evidence type="ECO:0000256" key="4">
    <source>
        <dbReference type="ARBA" id="ARBA00022630"/>
    </source>
</evidence>
<dbReference type="InterPro" id="IPR003097">
    <property type="entry name" value="CysJ-like_FAD-binding"/>
</dbReference>
<dbReference type="GO" id="GO:0005739">
    <property type="term" value="C:mitochondrion"/>
    <property type="evidence" value="ECO:0007669"/>
    <property type="project" value="UniProtKB-SubCell"/>
</dbReference>
<feature type="binding site" evidence="9">
    <location>
        <begin position="489"/>
        <end position="493"/>
    </location>
    <ligand>
        <name>NADP(+)</name>
        <dbReference type="ChEBI" id="CHEBI:58349"/>
    </ligand>
</feature>
<keyword evidence="9" id="KW-0496">Mitochondrion</keyword>
<feature type="binding site" evidence="9">
    <location>
        <position position="335"/>
    </location>
    <ligand>
        <name>FAD</name>
        <dbReference type="ChEBI" id="CHEBI:57692"/>
    </ligand>
</feature>
<dbReference type="EMBL" id="QPFP01000011">
    <property type="protein sequence ID" value="TEB33682.1"/>
    <property type="molecule type" value="Genomic_DNA"/>
</dbReference>
<name>A0A4Y7TJF8_COPMI</name>
<dbReference type="Gene3D" id="2.40.30.10">
    <property type="entry name" value="Translation factors"/>
    <property type="match status" value="1"/>
</dbReference>
<feature type="domain" description="FAD-binding FR-type" evidence="11">
    <location>
        <begin position="190"/>
        <end position="414"/>
    </location>
</feature>
<evidence type="ECO:0000256" key="1">
    <source>
        <dbReference type="ARBA" id="ARBA00001917"/>
    </source>
</evidence>
<dbReference type="HAMAP" id="MF_03178">
    <property type="entry name" value="NDOR1"/>
    <property type="match status" value="1"/>
</dbReference>
<evidence type="ECO:0000313" key="13">
    <source>
        <dbReference type="Proteomes" id="UP000298030"/>
    </source>
</evidence>
<dbReference type="Pfam" id="PF00175">
    <property type="entry name" value="NAD_binding_1"/>
    <property type="match status" value="1"/>
</dbReference>
<dbReference type="InterPro" id="IPR001094">
    <property type="entry name" value="Flavdoxin-like"/>
</dbReference>
<dbReference type="InterPro" id="IPR017927">
    <property type="entry name" value="FAD-bd_FR_type"/>
</dbReference>
<dbReference type="SUPFAM" id="SSF52218">
    <property type="entry name" value="Flavoproteins"/>
    <property type="match status" value="1"/>
</dbReference>
<dbReference type="GO" id="GO:0010181">
    <property type="term" value="F:FMN binding"/>
    <property type="evidence" value="ECO:0007669"/>
    <property type="project" value="UniProtKB-UniRule"/>
</dbReference>
<organism evidence="12 13">
    <name type="scientific">Coprinellus micaceus</name>
    <name type="common">Glistening ink-cap mushroom</name>
    <name type="synonym">Coprinus micaceus</name>
    <dbReference type="NCBI Taxonomy" id="71717"/>
    <lineage>
        <taxon>Eukaryota</taxon>
        <taxon>Fungi</taxon>
        <taxon>Dikarya</taxon>
        <taxon>Basidiomycota</taxon>
        <taxon>Agaricomycotina</taxon>
        <taxon>Agaricomycetes</taxon>
        <taxon>Agaricomycetidae</taxon>
        <taxon>Agaricales</taxon>
        <taxon>Agaricineae</taxon>
        <taxon>Psathyrellaceae</taxon>
        <taxon>Coprinellus</taxon>
    </lineage>
</organism>
<evidence type="ECO:0000256" key="6">
    <source>
        <dbReference type="ARBA" id="ARBA00022827"/>
    </source>
</evidence>
<comment type="catalytic activity">
    <reaction evidence="9">
        <text>2 oxidized [2Fe-2S]-[protein] + NADPH = 2 reduced [2Fe-2S]-[protein] + NADP(+) + H(+)</text>
        <dbReference type="Rhea" id="RHEA:67716"/>
        <dbReference type="Rhea" id="RHEA-COMP:17327"/>
        <dbReference type="Rhea" id="RHEA-COMP:17328"/>
        <dbReference type="ChEBI" id="CHEBI:15378"/>
        <dbReference type="ChEBI" id="CHEBI:33737"/>
        <dbReference type="ChEBI" id="CHEBI:33738"/>
        <dbReference type="ChEBI" id="CHEBI:57783"/>
        <dbReference type="ChEBI" id="CHEBI:58349"/>
    </reaction>
</comment>
<feature type="binding site" evidence="9">
    <location>
        <begin position="72"/>
        <end position="75"/>
    </location>
    <ligand>
        <name>FMN</name>
        <dbReference type="ChEBI" id="CHEBI:58210"/>
    </ligand>
</feature>
<dbReference type="PROSITE" id="PS51384">
    <property type="entry name" value="FAD_FR"/>
    <property type="match status" value="1"/>
</dbReference>
<dbReference type="GO" id="GO:0005829">
    <property type="term" value="C:cytosol"/>
    <property type="evidence" value="ECO:0007669"/>
    <property type="project" value="TreeGrafter"/>
</dbReference>
<dbReference type="GO" id="GO:0050661">
    <property type="term" value="F:NADP binding"/>
    <property type="evidence" value="ECO:0007669"/>
    <property type="project" value="UniProtKB-UniRule"/>
</dbReference>
<dbReference type="InterPro" id="IPR001709">
    <property type="entry name" value="Flavoprot_Pyr_Nucl_cyt_Rdtase"/>
</dbReference>
<dbReference type="EC" id="1.18.1.-" evidence="9"/>
<comment type="similarity">
    <text evidence="9">In the C-terminal section; belongs to the flavoprotein pyridine nucleotide cytochrome reductase family.</text>
</comment>
<feature type="binding site" evidence="9">
    <location>
        <begin position="29"/>
        <end position="34"/>
    </location>
    <ligand>
        <name>FMN</name>
        <dbReference type="ChEBI" id="CHEBI:58210"/>
    </ligand>
</feature>
<gene>
    <name evidence="9" type="primary">TAH18</name>
    <name evidence="12" type="ORF">FA13DRAFT_1789534</name>
</gene>
<dbReference type="GO" id="GO:0050660">
    <property type="term" value="F:flavin adenine dinucleotide binding"/>
    <property type="evidence" value="ECO:0007669"/>
    <property type="project" value="UniProtKB-UniRule"/>
</dbReference>
<feature type="binding site" evidence="9">
    <location>
        <position position="428"/>
    </location>
    <ligand>
        <name>NADP(+)</name>
        <dbReference type="ChEBI" id="CHEBI:58349"/>
    </ligand>
</feature>
<accession>A0A4Y7TJF8</accession>
<comment type="caution">
    <text evidence="12">The sequence shown here is derived from an EMBL/GenBank/DDBJ whole genome shotgun (WGS) entry which is preliminary data.</text>
</comment>
<dbReference type="Gene3D" id="3.40.50.360">
    <property type="match status" value="1"/>
</dbReference>
<evidence type="ECO:0000256" key="9">
    <source>
        <dbReference type="HAMAP-Rule" id="MF_03178"/>
    </source>
</evidence>